<gene>
    <name evidence="1" type="ORF">CIAN88_15305</name>
</gene>
<evidence type="ECO:0000313" key="1">
    <source>
        <dbReference type="EMBL" id="KGJ52312.1"/>
    </source>
</evidence>
<accession>A0A099I4Z0</accession>
<dbReference type="RefSeq" id="WP_044906407.1">
    <property type="nucleotide sequence ID" value="NZ_JQIF01000072.1"/>
</dbReference>
<dbReference type="AlphaFoldDB" id="A0A099I4Z0"/>
<dbReference type="EMBL" id="JQIF01000072">
    <property type="protein sequence ID" value="KGJ52312.1"/>
    <property type="molecule type" value="Genomic_DNA"/>
</dbReference>
<protein>
    <submittedName>
        <fullName evidence="1">ABC transporter permease</fullName>
    </submittedName>
</protein>
<comment type="caution">
    <text evidence="1">The sequence shown here is derived from an EMBL/GenBank/DDBJ whole genome shotgun (WGS) entry which is preliminary data.</text>
</comment>
<reference evidence="1 2" key="1">
    <citation type="submission" date="2014-08" db="EMBL/GenBank/DDBJ databases">
        <title>Clostridium innocuum, an unnegligible vancomycin-resistant pathogen causing extra-intestinal infections.</title>
        <authorList>
            <person name="Feng Y."/>
            <person name="Chiu C.-H."/>
        </authorList>
    </citation>
    <scope>NUCLEOTIDE SEQUENCE [LARGE SCALE GENOMIC DNA]</scope>
    <source>
        <strain evidence="1 2">AN88</strain>
    </source>
</reference>
<dbReference type="Proteomes" id="UP000030008">
    <property type="component" value="Unassembled WGS sequence"/>
</dbReference>
<organism evidence="1 2">
    <name type="scientific">Clostridium innocuum</name>
    <dbReference type="NCBI Taxonomy" id="1522"/>
    <lineage>
        <taxon>Bacteria</taxon>
        <taxon>Bacillati</taxon>
        <taxon>Bacillota</taxon>
        <taxon>Clostridia</taxon>
        <taxon>Eubacteriales</taxon>
        <taxon>Clostridiaceae</taxon>
        <taxon>Clostridium</taxon>
    </lineage>
</organism>
<sequence>MANVALEDVRQIVEDLFMGYISNIRIPNTKGWYLEYFPNTKETAICFKRMNDVPILQQYITGGYKAEFSFMVSMQASVKDTRHNLDITKPLNDLAATFARETREGFPNLHLTNAKPISLEMTSTPVDDTGEKEKTATFVAAYKLVYEKKGAFE</sequence>
<proteinExistence type="predicted"/>
<evidence type="ECO:0000313" key="2">
    <source>
        <dbReference type="Proteomes" id="UP000030008"/>
    </source>
</evidence>
<name>A0A099I4Z0_CLOIN</name>